<sequence>LYLRRDNESKYRRCQPSNNLCSHAAYFQVLPDEFKDFLMEHFGGKSPSKVLFTHCHQEFFHKQWKILLDKEFIEAYKHGTVITCCDGIKHHFYLVLIASVHNLGTCPCLRCMTPMTQVPDIGTECDMLWPQQLACIDDNDRREKVIAARKLIYEGDYTINTPQVEALLRDESLVPTSNTFSDWLHPFGFNLFIMLVVNLLHEFEIGVWKVIFTHLLRILDSLKEGQLHELDRR</sequence>
<dbReference type="HOGENOM" id="CLU_002498_2_1_1"/>
<gene>
    <name evidence="1" type="ORF">HYDPIDRAFT_103402</name>
</gene>
<reference evidence="1 2" key="1">
    <citation type="submission" date="2014-04" db="EMBL/GenBank/DDBJ databases">
        <title>Evolutionary Origins and Diversification of the Mycorrhizal Mutualists.</title>
        <authorList>
            <consortium name="DOE Joint Genome Institute"/>
            <consortium name="Mycorrhizal Genomics Consortium"/>
            <person name="Kohler A."/>
            <person name="Kuo A."/>
            <person name="Nagy L.G."/>
            <person name="Floudas D."/>
            <person name="Copeland A."/>
            <person name="Barry K.W."/>
            <person name="Cichocki N."/>
            <person name="Veneault-Fourrey C."/>
            <person name="LaButti K."/>
            <person name="Lindquist E.A."/>
            <person name="Lipzen A."/>
            <person name="Lundell T."/>
            <person name="Morin E."/>
            <person name="Murat C."/>
            <person name="Riley R."/>
            <person name="Ohm R."/>
            <person name="Sun H."/>
            <person name="Tunlid A."/>
            <person name="Henrissat B."/>
            <person name="Grigoriev I.V."/>
            <person name="Hibbett D.S."/>
            <person name="Martin F."/>
        </authorList>
    </citation>
    <scope>NUCLEOTIDE SEQUENCE [LARGE SCALE GENOMIC DNA]</scope>
    <source>
        <strain evidence="1 2">MD-312</strain>
    </source>
</reference>
<feature type="non-terminal residue" evidence="1">
    <location>
        <position position="1"/>
    </location>
</feature>
<protein>
    <submittedName>
        <fullName evidence="1">Uncharacterized protein</fullName>
    </submittedName>
</protein>
<dbReference type="EMBL" id="KN840009">
    <property type="protein sequence ID" value="KIJ58031.1"/>
    <property type="molecule type" value="Genomic_DNA"/>
</dbReference>
<evidence type="ECO:0000313" key="1">
    <source>
        <dbReference type="EMBL" id="KIJ58031.1"/>
    </source>
</evidence>
<dbReference type="OrthoDB" id="3208495at2759"/>
<keyword evidence="2" id="KW-1185">Reference proteome</keyword>
<accession>A0A0C9W5U4</accession>
<organism evidence="1 2">
    <name type="scientific">Hydnomerulius pinastri MD-312</name>
    <dbReference type="NCBI Taxonomy" id="994086"/>
    <lineage>
        <taxon>Eukaryota</taxon>
        <taxon>Fungi</taxon>
        <taxon>Dikarya</taxon>
        <taxon>Basidiomycota</taxon>
        <taxon>Agaricomycotina</taxon>
        <taxon>Agaricomycetes</taxon>
        <taxon>Agaricomycetidae</taxon>
        <taxon>Boletales</taxon>
        <taxon>Boletales incertae sedis</taxon>
        <taxon>Leucogyrophana</taxon>
    </lineage>
</organism>
<dbReference type="AlphaFoldDB" id="A0A0C9W5U4"/>
<name>A0A0C9W5U4_9AGAM</name>
<dbReference type="Proteomes" id="UP000053820">
    <property type="component" value="Unassembled WGS sequence"/>
</dbReference>
<evidence type="ECO:0000313" key="2">
    <source>
        <dbReference type="Proteomes" id="UP000053820"/>
    </source>
</evidence>
<proteinExistence type="predicted"/>